<dbReference type="RefSeq" id="WP_015401433.1">
    <property type="nucleotide sequence ID" value="NC_020302.1"/>
</dbReference>
<evidence type="ECO:0000313" key="2">
    <source>
        <dbReference type="EMBL" id="AGF73014.1"/>
    </source>
</evidence>
<dbReference type="PATRIC" id="fig|1121362.3.peg.2036"/>
<organism evidence="2 3">
    <name type="scientific">Corynebacterium halotolerans YIM 70093 = DSM 44683</name>
    <dbReference type="NCBI Taxonomy" id="1121362"/>
    <lineage>
        <taxon>Bacteria</taxon>
        <taxon>Bacillati</taxon>
        <taxon>Actinomycetota</taxon>
        <taxon>Actinomycetes</taxon>
        <taxon>Mycobacteriales</taxon>
        <taxon>Corynebacteriaceae</taxon>
        <taxon>Corynebacterium</taxon>
    </lineage>
</organism>
<keyword evidence="3" id="KW-1185">Reference proteome</keyword>
<accession>M1MZA6</accession>
<proteinExistence type="predicted"/>
<dbReference type="OrthoDB" id="4479226at2"/>
<keyword evidence="1" id="KW-0812">Transmembrane</keyword>
<reference evidence="2 3" key="1">
    <citation type="journal article" date="2012" name="Stand. Genomic Sci.">
        <title>Genome sequence of the halotolerant bacterium Corynebacterium halotolerans type strain YIM 70093(T) (= DSM 44683(T)).</title>
        <authorList>
            <person name="Ruckert C."/>
            <person name="Albersmeier A."/>
            <person name="Al-Dilaimi A."/>
            <person name="Niehaus K."/>
            <person name="Szczepanowski R."/>
            <person name="Kalinowski J."/>
        </authorList>
    </citation>
    <scope>NUCLEOTIDE SEQUENCE [LARGE SCALE GENOMIC DNA]</scope>
    <source>
        <strain evidence="2">YIM 70093</strain>
    </source>
</reference>
<dbReference type="AlphaFoldDB" id="M1MZA6"/>
<feature type="transmembrane region" description="Helical" evidence="1">
    <location>
        <begin position="6"/>
        <end position="28"/>
    </location>
</feature>
<dbReference type="Proteomes" id="UP000011723">
    <property type="component" value="Chromosome"/>
</dbReference>
<protein>
    <submittedName>
        <fullName evidence="2">Uncharacterized protein</fullName>
    </submittedName>
</protein>
<dbReference type="KEGG" id="chn:A605_10060"/>
<evidence type="ECO:0000313" key="3">
    <source>
        <dbReference type="Proteomes" id="UP000011723"/>
    </source>
</evidence>
<sequence length="112" mass="12466">MELADLIIRIVTLLVAIVGGGVGIASLIQKWKSDQRNAWWNRFQWSMDKILSASEADQGVGWATLPAIVDAALESTNDELMARAVLEFLQEQSEYGEVELREEGGDRDGKHH</sequence>
<gene>
    <name evidence="2" type="ORF">A605_10060</name>
</gene>
<keyword evidence="1" id="KW-1133">Transmembrane helix</keyword>
<dbReference type="HOGENOM" id="CLU_2141694_0_0_11"/>
<keyword evidence="1" id="KW-0472">Membrane</keyword>
<dbReference type="EMBL" id="CP003697">
    <property type="protein sequence ID" value="AGF73014.1"/>
    <property type="molecule type" value="Genomic_DNA"/>
</dbReference>
<evidence type="ECO:0000256" key="1">
    <source>
        <dbReference type="SAM" id="Phobius"/>
    </source>
</evidence>
<name>M1MZA6_9CORY</name>